<evidence type="ECO:0000256" key="2">
    <source>
        <dbReference type="ARBA" id="ARBA00009054"/>
    </source>
</evidence>
<comment type="subcellular location">
    <subcellularLocation>
        <location evidence="1 10">Cytoplasm</location>
    </subcellularLocation>
</comment>
<evidence type="ECO:0000256" key="7">
    <source>
        <dbReference type="ARBA" id="ARBA00053401"/>
    </source>
</evidence>
<feature type="compositionally biased region" description="Basic and acidic residues" evidence="13">
    <location>
        <begin position="17"/>
        <end position="30"/>
    </location>
</feature>
<dbReference type="CDD" id="cd00446">
    <property type="entry name" value="GrpE"/>
    <property type="match status" value="1"/>
</dbReference>
<dbReference type="GO" id="GO:0051087">
    <property type="term" value="F:protein-folding chaperone binding"/>
    <property type="evidence" value="ECO:0007669"/>
    <property type="project" value="InterPro"/>
</dbReference>
<gene>
    <name evidence="10 14" type="primary">grpE</name>
    <name evidence="14" type="ORF">IAA55_10635</name>
</gene>
<dbReference type="PANTHER" id="PTHR21237:SF23">
    <property type="entry name" value="GRPE PROTEIN HOMOLOG, MITOCHONDRIAL"/>
    <property type="match status" value="1"/>
</dbReference>
<evidence type="ECO:0000256" key="3">
    <source>
        <dbReference type="ARBA" id="ARBA00011738"/>
    </source>
</evidence>
<dbReference type="EMBL" id="DVHM01000183">
    <property type="protein sequence ID" value="HIR71717.1"/>
    <property type="molecule type" value="Genomic_DNA"/>
</dbReference>
<reference evidence="14" key="1">
    <citation type="submission" date="2020-10" db="EMBL/GenBank/DDBJ databases">
        <authorList>
            <person name="Gilroy R."/>
        </authorList>
    </citation>
    <scope>NUCLEOTIDE SEQUENCE</scope>
    <source>
        <strain evidence="14">ChiSjej5B23-6657</strain>
    </source>
</reference>
<dbReference type="GO" id="GO:0006457">
    <property type="term" value="P:protein folding"/>
    <property type="evidence" value="ECO:0007669"/>
    <property type="project" value="InterPro"/>
</dbReference>
<keyword evidence="6 10" id="KW-0143">Chaperone</keyword>
<feature type="region of interest" description="Disordered" evidence="13">
    <location>
        <begin position="1"/>
        <end position="112"/>
    </location>
</feature>
<evidence type="ECO:0000256" key="11">
    <source>
        <dbReference type="RuleBase" id="RU000639"/>
    </source>
</evidence>
<comment type="function">
    <text evidence="7 10 11">Participates actively in the response to hyperosmotic and heat shock by preventing the aggregation of stress-denatured proteins, in association with DnaK and GrpE. It is the nucleotide exchange factor for DnaK and may function as a thermosensor. Unfolded proteins bind initially to DnaJ; upon interaction with the DnaJ-bound protein, DnaK hydrolyzes its bound ATP, resulting in the formation of a stable complex. GrpE releases ADP from DnaK; ATP binding to DnaK triggers the release of the substrate protein, thus completing the reaction cycle. Several rounds of ATP-dependent interactions between DnaJ, DnaK and GrpE are required for fully efficient folding.</text>
</comment>
<comment type="caution">
    <text evidence="14">The sequence shown here is derived from an EMBL/GenBank/DDBJ whole genome shotgun (WGS) entry which is preliminary data.</text>
</comment>
<dbReference type="AlphaFoldDB" id="A0A9D1JBQ6"/>
<evidence type="ECO:0000256" key="9">
    <source>
        <dbReference type="ARBA" id="ARBA00076414"/>
    </source>
</evidence>
<evidence type="ECO:0000256" key="12">
    <source>
        <dbReference type="RuleBase" id="RU004478"/>
    </source>
</evidence>
<dbReference type="HAMAP" id="MF_01151">
    <property type="entry name" value="GrpE"/>
    <property type="match status" value="1"/>
</dbReference>
<evidence type="ECO:0000256" key="10">
    <source>
        <dbReference type="HAMAP-Rule" id="MF_01151"/>
    </source>
</evidence>
<dbReference type="Gene3D" id="2.30.22.10">
    <property type="entry name" value="Head domain of nucleotide exchange factor GrpE"/>
    <property type="match status" value="1"/>
</dbReference>
<dbReference type="SUPFAM" id="SSF51064">
    <property type="entry name" value="Head domain of nucleotide exchange factor GrpE"/>
    <property type="match status" value="1"/>
</dbReference>
<dbReference type="PRINTS" id="PR00773">
    <property type="entry name" value="GRPEPROTEIN"/>
</dbReference>
<dbReference type="Proteomes" id="UP000823912">
    <property type="component" value="Unassembled WGS sequence"/>
</dbReference>
<proteinExistence type="inferred from homology"/>
<evidence type="ECO:0000256" key="1">
    <source>
        <dbReference type="ARBA" id="ARBA00004496"/>
    </source>
</evidence>
<evidence type="ECO:0000256" key="5">
    <source>
        <dbReference type="ARBA" id="ARBA00023016"/>
    </source>
</evidence>
<accession>A0A9D1JBQ6</accession>
<dbReference type="InterPro" id="IPR013805">
    <property type="entry name" value="GrpE_CC"/>
</dbReference>
<dbReference type="PROSITE" id="PS01071">
    <property type="entry name" value="GRPE"/>
    <property type="match status" value="1"/>
</dbReference>
<keyword evidence="4 10" id="KW-0963">Cytoplasm</keyword>
<dbReference type="GO" id="GO:0005737">
    <property type="term" value="C:cytoplasm"/>
    <property type="evidence" value="ECO:0007669"/>
    <property type="project" value="UniProtKB-SubCell"/>
</dbReference>
<dbReference type="Pfam" id="PF01025">
    <property type="entry name" value="GrpE"/>
    <property type="match status" value="1"/>
</dbReference>
<evidence type="ECO:0000313" key="15">
    <source>
        <dbReference type="Proteomes" id="UP000823912"/>
    </source>
</evidence>
<protein>
    <recommendedName>
        <fullName evidence="8 10">Protein GrpE</fullName>
    </recommendedName>
    <alternativeName>
        <fullName evidence="9 10">HSP-70 cofactor</fullName>
    </alternativeName>
</protein>
<feature type="compositionally biased region" description="Basic and acidic residues" evidence="13">
    <location>
        <begin position="83"/>
        <end position="95"/>
    </location>
</feature>
<organism evidence="14 15">
    <name type="scientific">Candidatus Pullilachnospira gallistercoris</name>
    <dbReference type="NCBI Taxonomy" id="2840911"/>
    <lineage>
        <taxon>Bacteria</taxon>
        <taxon>Bacillati</taxon>
        <taxon>Bacillota</taxon>
        <taxon>Clostridia</taxon>
        <taxon>Lachnospirales</taxon>
        <taxon>Lachnospiraceae</taxon>
        <taxon>Lachnospiraceae incertae sedis</taxon>
        <taxon>Candidatus Pullilachnospira</taxon>
    </lineage>
</organism>
<evidence type="ECO:0000313" key="14">
    <source>
        <dbReference type="EMBL" id="HIR71717.1"/>
    </source>
</evidence>
<comment type="subunit">
    <text evidence="3 10">Homodimer.</text>
</comment>
<dbReference type="GO" id="GO:0051082">
    <property type="term" value="F:unfolded protein binding"/>
    <property type="evidence" value="ECO:0007669"/>
    <property type="project" value="TreeGrafter"/>
</dbReference>
<sequence length="245" mass="27430">MEKKDPQDTAQNPSESAQDKEPQKTAEREAQNGTPTDGTASEADAADEKETAAKAEGGQPEAEEKSDASEETDAADTQEEAAEEPKKNGKSEGFFKRKNKKDKKDEQIEELTDRVKRQMAEFENFRRRSEKEKSQMYEIGARSIIEKILPVVDNFERGLSGIEEGNDDPFAAGMQMIYKQLITSLSEAGVTPIEAVGKEFDPNFHNAVMHVEDEAYGENEVVEELQKGYMYRDTVVRHSMVKVAN</sequence>
<feature type="compositionally biased region" description="Basic and acidic residues" evidence="13">
    <location>
        <begin position="102"/>
        <end position="112"/>
    </location>
</feature>
<name>A0A9D1JBQ6_9FIRM</name>
<dbReference type="InterPro" id="IPR009012">
    <property type="entry name" value="GrpE_head"/>
</dbReference>
<dbReference type="GO" id="GO:0042803">
    <property type="term" value="F:protein homodimerization activity"/>
    <property type="evidence" value="ECO:0007669"/>
    <property type="project" value="InterPro"/>
</dbReference>
<evidence type="ECO:0000256" key="8">
    <source>
        <dbReference type="ARBA" id="ARBA00072274"/>
    </source>
</evidence>
<dbReference type="SUPFAM" id="SSF58014">
    <property type="entry name" value="Coiled-coil domain of nucleotide exchange factor GrpE"/>
    <property type="match status" value="1"/>
</dbReference>
<feature type="compositionally biased region" description="Acidic residues" evidence="13">
    <location>
        <begin position="69"/>
        <end position="82"/>
    </location>
</feature>
<evidence type="ECO:0000256" key="6">
    <source>
        <dbReference type="ARBA" id="ARBA00023186"/>
    </source>
</evidence>
<dbReference type="InterPro" id="IPR000740">
    <property type="entry name" value="GrpE"/>
</dbReference>
<evidence type="ECO:0000256" key="13">
    <source>
        <dbReference type="SAM" id="MobiDB-lite"/>
    </source>
</evidence>
<reference evidence="14" key="2">
    <citation type="journal article" date="2021" name="PeerJ">
        <title>Extensive microbial diversity within the chicken gut microbiome revealed by metagenomics and culture.</title>
        <authorList>
            <person name="Gilroy R."/>
            <person name="Ravi A."/>
            <person name="Getino M."/>
            <person name="Pursley I."/>
            <person name="Horton D.L."/>
            <person name="Alikhan N.F."/>
            <person name="Baker D."/>
            <person name="Gharbi K."/>
            <person name="Hall N."/>
            <person name="Watson M."/>
            <person name="Adriaenssens E.M."/>
            <person name="Foster-Nyarko E."/>
            <person name="Jarju S."/>
            <person name="Secka A."/>
            <person name="Antonio M."/>
            <person name="Oren A."/>
            <person name="Chaudhuri R.R."/>
            <person name="La Ragione R."/>
            <person name="Hildebrand F."/>
            <person name="Pallen M.J."/>
        </authorList>
    </citation>
    <scope>NUCLEOTIDE SEQUENCE</scope>
    <source>
        <strain evidence="14">ChiSjej5B23-6657</strain>
    </source>
</reference>
<dbReference type="Gene3D" id="3.90.20.20">
    <property type="match status" value="1"/>
</dbReference>
<comment type="similarity">
    <text evidence="2 10 12">Belongs to the GrpE family.</text>
</comment>
<evidence type="ECO:0000256" key="4">
    <source>
        <dbReference type="ARBA" id="ARBA00022490"/>
    </source>
</evidence>
<keyword evidence="5 10" id="KW-0346">Stress response</keyword>
<dbReference type="GO" id="GO:0000774">
    <property type="term" value="F:adenyl-nucleotide exchange factor activity"/>
    <property type="evidence" value="ECO:0007669"/>
    <property type="project" value="InterPro"/>
</dbReference>
<dbReference type="NCBIfam" id="NF010738">
    <property type="entry name" value="PRK14140.1"/>
    <property type="match status" value="1"/>
</dbReference>
<dbReference type="FunFam" id="2.30.22.10:FF:000001">
    <property type="entry name" value="Protein GrpE"/>
    <property type="match status" value="1"/>
</dbReference>
<dbReference type="PANTHER" id="PTHR21237">
    <property type="entry name" value="GRPE PROTEIN"/>
    <property type="match status" value="1"/>
</dbReference>